<dbReference type="InParanoid" id="A0A7J8G081"/>
<dbReference type="Proteomes" id="UP000550707">
    <property type="component" value="Unassembled WGS sequence"/>
</dbReference>
<name>A0A7J8G081_MOLMO</name>
<reference evidence="1 2" key="1">
    <citation type="journal article" date="2020" name="Nature">
        <title>Six reference-quality genomes reveal evolution of bat adaptations.</title>
        <authorList>
            <person name="Jebb D."/>
            <person name="Huang Z."/>
            <person name="Pippel M."/>
            <person name="Hughes G.M."/>
            <person name="Lavrichenko K."/>
            <person name="Devanna P."/>
            <person name="Winkler S."/>
            <person name="Jermiin L.S."/>
            <person name="Skirmuntt E.C."/>
            <person name="Katzourakis A."/>
            <person name="Burkitt-Gray L."/>
            <person name="Ray D.A."/>
            <person name="Sullivan K.A.M."/>
            <person name="Roscito J.G."/>
            <person name="Kirilenko B.M."/>
            <person name="Davalos L.M."/>
            <person name="Corthals A.P."/>
            <person name="Power M.L."/>
            <person name="Jones G."/>
            <person name="Ransome R.D."/>
            <person name="Dechmann D.K.N."/>
            <person name="Locatelli A.G."/>
            <person name="Puechmaille S.J."/>
            <person name="Fedrigo O."/>
            <person name="Jarvis E.D."/>
            <person name="Hiller M."/>
            <person name="Vernes S.C."/>
            <person name="Myers E.W."/>
            <person name="Teeling E.C."/>
        </authorList>
    </citation>
    <scope>NUCLEOTIDE SEQUENCE [LARGE SCALE GENOMIC DNA]</scope>
    <source>
        <strain evidence="1">MMolMol1</strain>
        <tissue evidence="1">Muscle</tissue>
    </source>
</reference>
<organism evidence="1 2">
    <name type="scientific">Molossus molossus</name>
    <name type="common">Pallas' mastiff bat</name>
    <name type="synonym">Vespertilio molossus</name>
    <dbReference type="NCBI Taxonomy" id="27622"/>
    <lineage>
        <taxon>Eukaryota</taxon>
        <taxon>Metazoa</taxon>
        <taxon>Chordata</taxon>
        <taxon>Craniata</taxon>
        <taxon>Vertebrata</taxon>
        <taxon>Euteleostomi</taxon>
        <taxon>Mammalia</taxon>
        <taxon>Eutheria</taxon>
        <taxon>Laurasiatheria</taxon>
        <taxon>Chiroptera</taxon>
        <taxon>Yangochiroptera</taxon>
        <taxon>Molossidae</taxon>
        <taxon>Molossus</taxon>
    </lineage>
</organism>
<accession>A0A7J8G081</accession>
<dbReference type="EMBL" id="JACASF010000010">
    <property type="protein sequence ID" value="KAF6452812.1"/>
    <property type="molecule type" value="Genomic_DNA"/>
</dbReference>
<gene>
    <name evidence="1" type="ORF">HJG59_008159</name>
</gene>
<dbReference type="AlphaFoldDB" id="A0A7J8G081"/>
<sequence>MSRWGGWGGGAAGGPKRWLPVRLETCPGSRVMEVPAASTPCNCLLRGLEPSPAVDLSGRANGPVLLAPPVCPVLAWGPLRSLWEQPGGWHCGDPARAPELYPVSPGPRGLVPACAQRADSGSTPATEG</sequence>
<protein>
    <submittedName>
        <fullName evidence="1">Uncharacterized protein</fullName>
    </submittedName>
</protein>
<evidence type="ECO:0000313" key="2">
    <source>
        <dbReference type="Proteomes" id="UP000550707"/>
    </source>
</evidence>
<proteinExistence type="predicted"/>
<comment type="caution">
    <text evidence="1">The sequence shown here is derived from an EMBL/GenBank/DDBJ whole genome shotgun (WGS) entry which is preliminary data.</text>
</comment>
<keyword evidence="2" id="KW-1185">Reference proteome</keyword>
<evidence type="ECO:0000313" key="1">
    <source>
        <dbReference type="EMBL" id="KAF6452812.1"/>
    </source>
</evidence>